<dbReference type="STRING" id="126156.SAMN05421670_0491"/>
<dbReference type="Proteomes" id="UP000198734">
    <property type="component" value="Unassembled WGS sequence"/>
</dbReference>
<dbReference type="EMBL" id="FOXU01000001">
    <property type="protein sequence ID" value="SFP97276.1"/>
    <property type="molecule type" value="Genomic_DNA"/>
</dbReference>
<accession>A0A1I5URC9</accession>
<dbReference type="RefSeq" id="WP_093533845.1">
    <property type="nucleotide sequence ID" value="NZ_FOXU01000001.1"/>
</dbReference>
<organism evidence="1 2">
    <name type="scientific">Psychrobacillus psychrotolerans</name>
    <dbReference type="NCBI Taxonomy" id="126156"/>
    <lineage>
        <taxon>Bacteria</taxon>
        <taxon>Bacillati</taxon>
        <taxon>Bacillota</taxon>
        <taxon>Bacilli</taxon>
        <taxon>Bacillales</taxon>
        <taxon>Bacillaceae</taxon>
        <taxon>Psychrobacillus</taxon>
    </lineage>
</organism>
<keyword evidence="2" id="KW-1185">Reference proteome</keyword>
<dbReference type="OrthoDB" id="2964670at2"/>
<sequence length="134" mass="15223">MKKIILSVLLIVLAFPTFFIKTEAAMPTPTKIMWDNMELKTGQIGRVTMLKSGFTISKYENGEFRPARVVKKGEVFRVYGIKVETYATHLDLGNNLWAYLSSHRSDGSNVYLQKTVNYETPSKSKLALLKESNK</sequence>
<protein>
    <submittedName>
        <fullName evidence="1">Uncharacterized protein</fullName>
    </submittedName>
</protein>
<name>A0A1I5URC9_9BACI</name>
<dbReference type="AlphaFoldDB" id="A0A1I5URC9"/>
<proteinExistence type="predicted"/>
<gene>
    <name evidence="1" type="ORF">SAMN05421670_0491</name>
</gene>
<evidence type="ECO:0000313" key="1">
    <source>
        <dbReference type="EMBL" id="SFP97276.1"/>
    </source>
</evidence>
<evidence type="ECO:0000313" key="2">
    <source>
        <dbReference type="Proteomes" id="UP000198734"/>
    </source>
</evidence>
<reference evidence="2" key="1">
    <citation type="submission" date="2016-10" db="EMBL/GenBank/DDBJ databases">
        <authorList>
            <person name="Varghese N."/>
            <person name="Submissions S."/>
        </authorList>
    </citation>
    <scope>NUCLEOTIDE SEQUENCE [LARGE SCALE GENOMIC DNA]</scope>
    <source>
        <strain evidence="2">DSM 11706</strain>
    </source>
</reference>